<dbReference type="Pfam" id="PF00270">
    <property type="entry name" value="DEAD"/>
    <property type="match status" value="1"/>
</dbReference>
<reference evidence="7 8" key="1">
    <citation type="journal article" date="2017" name="Int. J. Syst. Evol. Microbiol.">
        <title>Bacillus mangrovi sp. nov., isolated from a sediment sample from a mangrove forest.</title>
        <authorList>
            <person name="Gupta V."/>
            <person name="Singh P.K."/>
            <person name="Korpole S."/>
            <person name="Tanuku N.R.S."/>
            <person name="Pinnaka A.K."/>
        </authorList>
    </citation>
    <scope>NUCLEOTIDE SEQUENCE [LARGE SCALE GENOMIC DNA]</scope>
    <source>
        <strain evidence="7 8">KCTC 33872</strain>
    </source>
</reference>
<dbReference type="PANTHER" id="PTHR47963">
    <property type="entry name" value="DEAD-BOX ATP-DEPENDENT RNA HELICASE 47, MITOCHONDRIAL"/>
    <property type="match status" value="1"/>
</dbReference>
<dbReference type="GO" id="GO:0016787">
    <property type="term" value="F:hydrolase activity"/>
    <property type="evidence" value="ECO:0007669"/>
    <property type="project" value="UniProtKB-KW"/>
</dbReference>
<evidence type="ECO:0000256" key="2">
    <source>
        <dbReference type="ARBA" id="ARBA00022801"/>
    </source>
</evidence>
<dbReference type="OrthoDB" id="9805696at2"/>
<dbReference type="GO" id="GO:0005829">
    <property type="term" value="C:cytosol"/>
    <property type="evidence" value="ECO:0007669"/>
    <property type="project" value="TreeGrafter"/>
</dbReference>
<evidence type="ECO:0000259" key="5">
    <source>
        <dbReference type="PROSITE" id="PS51192"/>
    </source>
</evidence>
<keyword evidence="3 7" id="KW-0347">Helicase</keyword>
<evidence type="ECO:0000313" key="7">
    <source>
        <dbReference type="EMBL" id="MTH53602.1"/>
    </source>
</evidence>
<keyword evidence="4" id="KW-0067">ATP-binding</keyword>
<dbReference type="AlphaFoldDB" id="A0A7X2S563"/>
<gene>
    <name evidence="7" type="ORF">GKZ89_09320</name>
</gene>
<keyword evidence="1" id="KW-0547">Nucleotide-binding</keyword>
<dbReference type="GO" id="GO:0033592">
    <property type="term" value="F:RNA strand annealing activity"/>
    <property type="evidence" value="ECO:0007669"/>
    <property type="project" value="TreeGrafter"/>
</dbReference>
<dbReference type="CDD" id="cd00268">
    <property type="entry name" value="DEADc"/>
    <property type="match status" value="1"/>
</dbReference>
<dbReference type="GO" id="GO:0009409">
    <property type="term" value="P:response to cold"/>
    <property type="evidence" value="ECO:0007669"/>
    <property type="project" value="TreeGrafter"/>
</dbReference>
<dbReference type="PANTHER" id="PTHR47963:SF7">
    <property type="entry name" value="ATP-DEPENDENT RNA HELICASE YFML-RELATED"/>
    <property type="match status" value="1"/>
</dbReference>
<dbReference type="InterPro" id="IPR044742">
    <property type="entry name" value="DEAD/DEAH_RhlB"/>
</dbReference>
<dbReference type="Pfam" id="PF00271">
    <property type="entry name" value="Helicase_C"/>
    <property type="match status" value="1"/>
</dbReference>
<keyword evidence="8" id="KW-1185">Reference proteome</keyword>
<dbReference type="CDD" id="cd18787">
    <property type="entry name" value="SF2_C_DEAD"/>
    <property type="match status" value="1"/>
</dbReference>
<dbReference type="InterPro" id="IPR050547">
    <property type="entry name" value="DEAD_box_RNA_helicases"/>
</dbReference>
<dbReference type="PROSITE" id="PS51192">
    <property type="entry name" value="HELICASE_ATP_BIND_1"/>
    <property type="match status" value="1"/>
</dbReference>
<dbReference type="RefSeq" id="WP_155112134.1">
    <property type="nucleotide sequence ID" value="NZ_WMIB01000007.1"/>
</dbReference>
<dbReference type="GO" id="GO:0005524">
    <property type="term" value="F:ATP binding"/>
    <property type="evidence" value="ECO:0007669"/>
    <property type="project" value="UniProtKB-KW"/>
</dbReference>
<dbReference type="EMBL" id="WMIB01000007">
    <property type="protein sequence ID" value="MTH53602.1"/>
    <property type="molecule type" value="Genomic_DNA"/>
</dbReference>
<protein>
    <submittedName>
        <fullName evidence="7">DEAD/DEAH box helicase</fullName>
    </submittedName>
</protein>
<dbReference type="SUPFAM" id="SSF52540">
    <property type="entry name" value="P-loop containing nucleoside triphosphate hydrolases"/>
    <property type="match status" value="1"/>
</dbReference>
<feature type="domain" description="Helicase ATP-binding" evidence="5">
    <location>
        <begin position="35"/>
        <end position="205"/>
    </location>
</feature>
<comment type="caution">
    <text evidence="7">The sequence shown here is derived from an EMBL/GenBank/DDBJ whole genome shotgun (WGS) entry which is preliminary data.</text>
</comment>
<dbReference type="GO" id="GO:0005840">
    <property type="term" value="C:ribosome"/>
    <property type="evidence" value="ECO:0007669"/>
    <property type="project" value="TreeGrafter"/>
</dbReference>
<feature type="domain" description="Helicase C-terminal" evidence="6">
    <location>
        <begin position="232"/>
        <end position="385"/>
    </location>
</feature>
<accession>A0A7X2S563</accession>
<name>A0A7X2S563_9BACI</name>
<proteinExistence type="predicted"/>
<evidence type="ECO:0000259" key="6">
    <source>
        <dbReference type="PROSITE" id="PS51194"/>
    </source>
</evidence>
<dbReference type="InterPro" id="IPR001650">
    <property type="entry name" value="Helicase_C-like"/>
</dbReference>
<organism evidence="7 8">
    <name type="scientific">Metabacillus mangrovi</name>
    <dbReference type="NCBI Taxonomy" id="1491830"/>
    <lineage>
        <taxon>Bacteria</taxon>
        <taxon>Bacillati</taxon>
        <taxon>Bacillota</taxon>
        <taxon>Bacilli</taxon>
        <taxon>Bacillales</taxon>
        <taxon>Bacillaceae</taxon>
        <taxon>Metabacillus</taxon>
    </lineage>
</organism>
<dbReference type="InterPro" id="IPR011545">
    <property type="entry name" value="DEAD/DEAH_box_helicase_dom"/>
</dbReference>
<evidence type="ECO:0000256" key="3">
    <source>
        <dbReference type="ARBA" id="ARBA00022806"/>
    </source>
</evidence>
<evidence type="ECO:0000256" key="4">
    <source>
        <dbReference type="ARBA" id="ARBA00022840"/>
    </source>
</evidence>
<evidence type="ECO:0000313" key="8">
    <source>
        <dbReference type="Proteomes" id="UP000434639"/>
    </source>
</evidence>
<dbReference type="GO" id="GO:0003724">
    <property type="term" value="F:RNA helicase activity"/>
    <property type="evidence" value="ECO:0007669"/>
    <property type="project" value="TreeGrafter"/>
</dbReference>
<dbReference type="Gene3D" id="3.40.50.300">
    <property type="entry name" value="P-loop containing nucleotide triphosphate hydrolases"/>
    <property type="match status" value="2"/>
</dbReference>
<dbReference type="Proteomes" id="UP000434639">
    <property type="component" value="Unassembled WGS sequence"/>
</dbReference>
<sequence>MSQETGFIQTFQPFIQEAWTRAAYQAPTTVQAQSVQPIMENKDVLAKSPTGSGKTLAYLLPVLQRLNAAGKQPQAVIMASSHELVMQIHSVIQEWTKGSELRTASFIGGANPKRQLEKLKKNPHIVSGTPGKLLELIKMKKLKMHEVKTIVLDEGDQLLVPEHMKTIEEVIKSTQRDRQLLLYSATLAVKTEELASALMNEPVTIQVDREQAIKAEVRHVYIVSEQRDKLRALEKIMRAAPVKTLAFIKDIGSANVAAEKLAYNRMPVSLLHSESGKTDREAALRKFRKGDVQLLLATDVAARGLDIQDLEQVVHLDFPESIDQFVHRSGRTGRLGSTASGTVISLVSEREERELKQYAGKLGLTLERRILFGGEILTEEDRNRNGRRR</sequence>
<evidence type="ECO:0000256" key="1">
    <source>
        <dbReference type="ARBA" id="ARBA00022741"/>
    </source>
</evidence>
<dbReference type="InterPro" id="IPR014001">
    <property type="entry name" value="Helicase_ATP-bd"/>
</dbReference>
<dbReference type="InterPro" id="IPR027417">
    <property type="entry name" value="P-loop_NTPase"/>
</dbReference>
<dbReference type="PROSITE" id="PS51194">
    <property type="entry name" value="HELICASE_CTER"/>
    <property type="match status" value="1"/>
</dbReference>
<dbReference type="SMART" id="SM00490">
    <property type="entry name" value="HELICc"/>
    <property type="match status" value="1"/>
</dbReference>
<keyword evidence="2" id="KW-0378">Hydrolase</keyword>
<dbReference type="SMART" id="SM00487">
    <property type="entry name" value="DEXDc"/>
    <property type="match status" value="1"/>
</dbReference>